<keyword evidence="4" id="KW-1185">Reference proteome</keyword>
<feature type="domain" description="Fibronectin type-III" evidence="2">
    <location>
        <begin position="112"/>
        <end position="210"/>
    </location>
</feature>
<dbReference type="InterPro" id="IPR007110">
    <property type="entry name" value="Ig-like_dom"/>
</dbReference>
<dbReference type="PANTHER" id="PTHR23278">
    <property type="entry name" value="SIDESTEP PROTEIN"/>
    <property type="match status" value="1"/>
</dbReference>
<feature type="domain" description="Ig-like" evidence="1">
    <location>
        <begin position="12"/>
        <end position="95"/>
    </location>
</feature>
<organism evidence="3 4">
    <name type="scientific">Leptotrombidium deliense</name>
    <dbReference type="NCBI Taxonomy" id="299467"/>
    <lineage>
        <taxon>Eukaryota</taxon>
        <taxon>Metazoa</taxon>
        <taxon>Ecdysozoa</taxon>
        <taxon>Arthropoda</taxon>
        <taxon>Chelicerata</taxon>
        <taxon>Arachnida</taxon>
        <taxon>Acari</taxon>
        <taxon>Acariformes</taxon>
        <taxon>Trombidiformes</taxon>
        <taxon>Prostigmata</taxon>
        <taxon>Anystina</taxon>
        <taxon>Parasitengona</taxon>
        <taxon>Trombiculoidea</taxon>
        <taxon>Trombiculidae</taxon>
        <taxon>Leptotrombidium</taxon>
    </lineage>
</organism>
<dbReference type="InterPro" id="IPR013783">
    <property type="entry name" value="Ig-like_fold"/>
</dbReference>
<name>A0A443SBY3_9ACAR</name>
<protein>
    <submittedName>
        <fullName evidence="3">Nephrin-like protein</fullName>
    </submittedName>
</protein>
<dbReference type="CDD" id="cd00063">
    <property type="entry name" value="FN3"/>
    <property type="match status" value="1"/>
</dbReference>
<accession>A0A443SBY3</accession>
<reference evidence="3 4" key="1">
    <citation type="journal article" date="2018" name="Gigascience">
        <title>Genomes of trombidid mites reveal novel predicted allergens and laterally-transferred genes associated with secondary metabolism.</title>
        <authorList>
            <person name="Dong X."/>
            <person name="Chaisiri K."/>
            <person name="Xia D."/>
            <person name="Armstrong S.D."/>
            <person name="Fang Y."/>
            <person name="Donnelly M.J."/>
            <person name="Kadowaki T."/>
            <person name="McGarry J.W."/>
            <person name="Darby A.C."/>
            <person name="Makepeace B.L."/>
        </authorList>
    </citation>
    <scope>NUCLEOTIDE SEQUENCE [LARGE SCALE GENOMIC DNA]</scope>
    <source>
        <strain evidence="3">UoL-UT</strain>
    </source>
</reference>
<dbReference type="AlphaFoldDB" id="A0A443SBY3"/>
<sequence length="298" mass="33561">MKTDFSEATNSPICESNETIELAAKIGDKIEIVCDVRAKPNKLVFQWSLMDGNTDKELHSDDHITFTTNGEKGYLHIKANKMSHFRNYSCKARNSVGWQREPCVYRVHPSGVPKAPKSCTSYTKSNSTLHVNCDQHEQHRSMADYYMLEIYDTSNEKLVTAVNETLAPNFRVNGLQSNTSYVLVLYAVNENGRSNNVVLTIRFTGNIREQNVLHNIQDVKNPDIIPLCIEVSDLEPNKKVILNGPLQQIKDLNEFSNGLLNMVSVYSNDASVSDLITPETSTITEKGISQNYRSTPVR</sequence>
<evidence type="ECO:0000313" key="4">
    <source>
        <dbReference type="Proteomes" id="UP000288716"/>
    </source>
</evidence>
<evidence type="ECO:0000313" key="3">
    <source>
        <dbReference type="EMBL" id="RWS25032.1"/>
    </source>
</evidence>
<dbReference type="InterPro" id="IPR036116">
    <property type="entry name" value="FN3_sf"/>
</dbReference>
<dbReference type="Gene3D" id="2.60.40.10">
    <property type="entry name" value="Immunoglobulins"/>
    <property type="match status" value="2"/>
</dbReference>
<comment type="caution">
    <text evidence="3">The sequence shown here is derived from an EMBL/GenBank/DDBJ whole genome shotgun (WGS) entry which is preliminary data.</text>
</comment>
<dbReference type="InterPro" id="IPR036179">
    <property type="entry name" value="Ig-like_dom_sf"/>
</dbReference>
<dbReference type="VEuPathDB" id="VectorBase:LDEU007008"/>
<dbReference type="PROSITE" id="PS50853">
    <property type="entry name" value="FN3"/>
    <property type="match status" value="1"/>
</dbReference>
<dbReference type="EMBL" id="NCKV01004140">
    <property type="protein sequence ID" value="RWS25032.1"/>
    <property type="molecule type" value="Genomic_DNA"/>
</dbReference>
<dbReference type="OrthoDB" id="7486202at2759"/>
<evidence type="ECO:0000259" key="2">
    <source>
        <dbReference type="PROSITE" id="PS50853"/>
    </source>
</evidence>
<dbReference type="PROSITE" id="PS50835">
    <property type="entry name" value="IG_LIKE"/>
    <property type="match status" value="1"/>
</dbReference>
<gene>
    <name evidence="3" type="ORF">B4U80_13829</name>
</gene>
<dbReference type="STRING" id="299467.A0A443SBY3"/>
<dbReference type="PANTHER" id="PTHR23278:SF19">
    <property type="entry name" value="OBSCURIN"/>
    <property type="match status" value="1"/>
</dbReference>
<dbReference type="InterPro" id="IPR003961">
    <property type="entry name" value="FN3_dom"/>
</dbReference>
<dbReference type="CDD" id="cd00096">
    <property type="entry name" value="Ig"/>
    <property type="match status" value="1"/>
</dbReference>
<evidence type="ECO:0000259" key="1">
    <source>
        <dbReference type="PROSITE" id="PS50835"/>
    </source>
</evidence>
<proteinExistence type="predicted"/>
<dbReference type="SUPFAM" id="SSF48726">
    <property type="entry name" value="Immunoglobulin"/>
    <property type="match status" value="1"/>
</dbReference>
<dbReference type="SUPFAM" id="SSF49265">
    <property type="entry name" value="Fibronectin type III"/>
    <property type="match status" value="1"/>
</dbReference>
<dbReference type="Proteomes" id="UP000288716">
    <property type="component" value="Unassembled WGS sequence"/>
</dbReference>
<dbReference type="Pfam" id="PF13927">
    <property type="entry name" value="Ig_3"/>
    <property type="match status" value="1"/>
</dbReference>